<dbReference type="PROSITE" id="PS00903">
    <property type="entry name" value="CYT_DCMP_DEAMINASES_1"/>
    <property type="match status" value="1"/>
</dbReference>
<dbReference type="Gene3D" id="3.40.140.10">
    <property type="entry name" value="Cytidine Deaminase, domain 2"/>
    <property type="match status" value="1"/>
</dbReference>
<dbReference type="InterPro" id="IPR028883">
    <property type="entry name" value="tRNA_aden_deaminase"/>
</dbReference>
<dbReference type="Proteomes" id="UP000267368">
    <property type="component" value="Unassembled WGS sequence"/>
</dbReference>
<evidence type="ECO:0000256" key="4">
    <source>
        <dbReference type="ARBA" id="ARBA00022723"/>
    </source>
</evidence>
<dbReference type="AlphaFoldDB" id="A0A3N0AEK6"/>
<evidence type="ECO:0000256" key="1">
    <source>
        <dbReference type="ARBA" id="ARBA00010669"/>
    </source>
</evidence>
<dbReference type="InterPro" id="IPR002125">
    <property type="entry name" value="CMP_dCMP_dom"/>
</dbReference>
<dbReference type="SUPFAM" id="SSF53927">
    <property type="entry name" value="Cytidine deaminase-like"/>
    <property type="match status" value="1"/>
</dbReference>
<comment type="catalytic activity">
    <reaction evidence="7 8">
        <text>adenosine(34) in tRNA + H2O + H(+) = inosine(34) in tRNA + NH4(+)</text>
        <dbReference type="Rhea" id="RHEA:43168"/>
        <dbReference type="Rhea" id="RHEA-COMP:10373"/>
        <dbReference type="Rhea" id="RHEA-COMP:10374"/>
        <dbReference type="ChEBI" id="CHEBI:15377"/>
        <dbReference type="ChEBI" id="CHEBI:15378"/>
        <dbReference type="ChEBI" id="CHEBI:28938"/>
        <dbReference type="ChEBI" id="CHEBI:74411"/>
        <dbReference type="ChEBI" id="CHEBI:82852"/>
        <dbReference type="EC" id="3.5.4.33"/>
    </reaction>
</comment>
<comment type="caution">
    <text evidence="10">The sequence shown here is derived from an EMBL/GenBank/DDBJ whole genome shotgun (WGS) entry which is preliminary data.</text>
</comment>
<dbReference type="CDD" id="cd01285">
    <property type="entry name" value="nucleoside_deaminase"/>
    <property type="match status" value="1"/>
</dbReference>
<keyword evidence="5 8" id="KW-0378">Hydrolase</keyword>
<protein>
    <recommendedName>
        <fullName evidence="8">tRNA-specific adenosine deaminase</fullName>
        <ecNumber evidence="8">3.5.4.33</ecNumber>
    </recommendedName>
</protein>
<dbReference type="EC" id="3.5.4.33" evidence="8"/>
<dbReference type="GO" id="GO:0052717">
    <property type="term" value="F:tRNA-specific adenosine-34 deaminase activity"/>
    <property type="evidence" value="ECO:0007669"/>
    <property type="project" value="UniProtKB-UniRule"/>
</dbReference>
<keyword evidence="11" id="KW-1185">Reference proteome</keyword>
<dbReference type="PANTHER" id="PTHR11079">
    <property type="entry name" value="CYTOSINE DEAMINASE FAMILY MEMBER"/>
    <property type="match status" value="1"/>
</dbReference>
<comment type="similarity">
    <text evidence="1">Belongs to the cytidine and deoxycytidylate deaminase family. ADAT2 subfamily.</text>
</comment>
<dbReference type="RefSeq" id="WP_123198471.1">
    <property type="nucleotide sequence ID" value="NZ_QICB01000005.1"/>
</dbReference>
<evidence type="ECO:0000256" key="3">
    <source>
        <dbReference type="ARBA" id="ARBA00022694"/>
    </source>
</evidence>
<comment type="subunit">
    <text evidence="2 8">Homodimer.</text>
</comment>
<name>A0A3N0AEK6_9ACTN</name>
<dbReference type="EMBL" id="QICB01000005">
    <property type="protein sequence ID" value="RNL19478.1"/>
    <property type="molecule type" value="Genomic_DNA"/>
</dbReference>
<evidence type="ECO:0000256" key="2">
    <source>
        <dbReference type="ARBA" id="ARBA00011738"/>
    </source>
</evidence>
<feature type="domain" description="CMP/dCMP-type deaminase" evidence="9">
    <location>
        <begin position="22"/>
        <end position="149"/>
    </location>
</feature>
<keyword evidence="3 8" id="KW-0819">tRNA processing</keyword>
<comment type="cofactor">
    <cofactor evidence="8">
        <name>Zn(2+)</name>
        <dbReference type="ChEBI" id="CHEBI:29105"/>
    </cofactor>
    <text evidence="8">Binds 1 zinc ion per subunit.</text>
</comment>
<proteinExistence type="inferred from homology"/>
<reference evidence="11" key="1">
    <citation type="submission" date="2018-05" db="EMBL/GenBank/DDBJ databases">
        <title>Genome Sequencing of selected type strains of the family Eggerthellaceae.</title>
        <authorList>
            <person name="Danylec N."/>
            <person name="Stoll D.A."/>
            <person name="Doetsch A."/>
            <person name="Huch M."/>
        </authorList>
    </citation>
    <scope>NUCLEOTIDE SEQUENCE [LARGE SCALE GENOMIC DNA]</scope>
    <source>
        <strain evidence="11">DSM 17537</strain>
    </source>
</reference>
<sequence length="179" mass="20036">MIEPWYPVSSTGFPLGRDELIEQDERFMRLAIEQARRAAAAGEVPIGAVVACQNEAIAEACNHREADCDPSAHAEFSAVVQASRELERWRLPDCTVYVTLEPCVMCAGLMHQARIGRCVYGAADDKAGALGSLYRVHADERLNHTFEVTSGVLERECVALLRDFFAERRGERQLKERNR</sequence>
<dbReference type="HAMAP" id="MF_00972">
    <property type="entry name" value="tRNA_aden_deaminase"/>
    <property type="match status" value="1"/>
</dbReference>
<evidence type="ECO:0000256" key="6">
    <source>
        <dbReference type="ARBA" id="ARBA00022833"/>
    </source>
</evidence>
<dbReference type="PANTHER" id="PTHR11079:SF202">
    <property type="entry name" value="TRNA-SPECIFIC ADENOSINE DEAMINASE"/>
    <property type="match status" value="1"/>
</dbReference>
<gene>
    <name evidence="8" type="primary">tadA</name>
    <name evidence="10" type="ORF">DMP07_07215</name>
</gene>
<organism evidence="10 11">
    <name type="scientific">Slackia faecicanis</name>
    <dbReference type="NCBI Taxonomy" id="255723"/>
    <lineage>
        <taxon>Bacteria</taxon>
        <taxon>Bacillati</taxon>
        <taxon>Actinomycetota</taxon>
        <taxon>Coriobacteriia</taxon>
        <taxon>Eggerthellales</taxon>
        <taxon>Eggerthellaceae</taxon>
        <taxon>Slackia</taxon>
    </lineage>
</organism>
<evidence type="ECO:0000313" key="10">
    <source>
        <dbReference type="EMBL" id="RNL19478.1"/>
    </source>
</evidence>
<evidence type="ECO:0000256" key="8">
    <source>
        <dbReference type="HAMAP-Rule" id="MF_00972"/>
    </source>
</evidence>
<feature type="binding site" evidence="8">
    <location>
        <position position="106"/>
    </location>
    <ligand>
        <name>Zn(2+)</name>
        <dbReference type="ChEBI" id="CHEBI:29105"/>
        <note>catalytic</note>
    </ligand>
</feature>
<dbReference type="NCBIfam" id="NF008113">
    <property type="entry name" value="PRK10860.1"/>
    <property type="match status" value="1"/>
</dbReference>
<dbReference type="FunFam" id="3.40.140.10:FF:000005">
    <property type="entry name" value="tRNA-specific adenosine deaminase"/>
    <property type="match status" value="1"/>
</dbReference>
<dbReference type="OrthoDB" id="9802676at2"/>
<evidence type="ECO:0000256" key="7">
    <source>
        <dbReference type="ARBA" id="ARBA00048045"/>
    </source>
</evidence>
<keyword evidence="4 8" id="KW-0479">Metal-binding</keyword>
<dbReference type="InterPro" id="IPR016192">
    <property type="entry name" value="APOBEC/CMP_deaminase_Zn-bd"/>
</dbReference>
<dbReference type="InterPro" id="IPR016193">
    <property type="entry name" value="Cytidine_deaminase-like"/>
</dbReference>
<dbReference type="GO" id="GO:0002100">
    <property type="term" value="P:tRNA wobble adenosine to inosine editing"/>
    <property type="evidence" value="ECO:0007669"/>
    <property type="project" value="UniProtKB-UniRule"/>
</dbReference>
<comment type="function">
    <text evidence="8">Catalyzes the deamination of adenosine to inosine at the wobble position 34 of tRNA(Arg2).</text>
</comment>
<evidence type="ECO:0000259" key="9">
    <source>
        <dbReference type="PROSITE" id="PS51747"/>
    </source>
</evidence>
<keyword evidence="6 8" id="KW-0862">Zinc</keyword>
<evidence type="ECO:0000313" key="11">
    <source>
        <dbReference type="Proteomes" id="UP000267368"/>
    </source>
</evidence>
<feature type="binding site" evidence="8">
    <location>
        <position position="103"/>
    </location>
    <ligand>
        <name>Zn(2+)</name>
        <dbReference type="ChEBI" id="CHEBI:29105"/>
        <note>catalytic</note>
    </ligand>
</feature>
<feature type="binding site" evidence="8">
    <location>
        <position position="73"/>
    </location>
    <ligand>
        <name>Zn(2+)</name>
        <dbReference type="ChEBI" id="CHEBI:29105"/>
        <note>catalytic</note>
    </ligand>
</feature>
<dbReference type="GO" id="GO:0008270">
    <property type="term" value="F:zinc ion binding"/>
    <property type="evidence" value="ECO:0007669"/>
    <property type="project" value="UniProtKB-UniRule"/>
</dbReference>
<accession>A0A3N0AEK6</accession>
<feature type="active site" description="Proton donor" evidence="8">
    <location>
        <position position="75"/>
    </location>
</feature>
<dbReference type="Pfam" id="PF00383">
    <property type="entry name" value="dCMP_cyt_deam_1"/>
    <property type="match status" value="1"/>
</dbReference>
<evidence type="ECO:0000256" key="5">
    <source>
        <dbReference type="ARBA" id="ARBA00022801"/>
    </source>
</evidence>
<dbReference type="PROSITE" id="PS51747">
    <property type="entry name" value="CYT_DCMP_DEAMINASES_2"/>
    <property type="match status" value="1"/>
</dbReference>